<evidence type="ECO:0000313" key="5">
    <source>
        <dbReference type="Proteomes" id="UP000037035"/>
    </source>
</evidence>
<dbReference type="Proteomes" id="UP000037035">
    <property type="component" value="Unassembled WGS sequence"/>
</dbReference>
<feature type="compositionally biased region" description="Polar residues" evidence="1">
    <location>
        <begin position="45"/>
        <end position="72"/>
    </location>
</feature>
<dbReference type="GO" id="GO:0007232">
    <property type="term" value="P:osmosensory signaling pathway via Sho1 osmosensor"/>
    <property type="evidence" value="ECO:0007669"/>
    <property type="project" value="InterPro"/>
</dbReference>
<feature type="compositionally biased region" description="Low complexity" evidence="1">
    <location>
        <begin position="556"/>
        <end position="569"/>
    </location>
</feature>
<dbReference type="GO" id="GO:0031505">
    <property type="term" value="P:fungal-type cell wall organization"/>
    <property type="evidence" value="ECO:0007669"/>
    <property type="project" value="TreeGrafter"/>
</dbReference>
<dbReference type="GO" id="GO:0005034">
    <property type="term" value="F:osmosensor activity"/>
    <property type="evidence" value="ECO:0007669"/>
    <property type="project" value="InterPro"/>
</dbReference>
<keyword evidence="2" id="KW-1133">Transmembrane helix</keyword>
<dbReference type="InterPro" id="IPR014044">
    <property type="entry name" value="CAP_dom"/>
</dbReference>
<feature type="transmembrane region" description="Helical" evidence="2">
    <location>
        <begin position="1129"/>
        <end position="1151"/>
    </location>
</feature>
<dbReference type="PANTHER" id="PTHR35778:SF1">
    <property type="entry name" value="SIGNALING MUCIN HKR1-RELATED"/>
    <property type="match status" value="1"/>
</dbReference>
<keyword evidence="2" id="KW-0812">Transmembrane</keyword>
<feature type="compositionally biased region" description="Polar residues" evidence="1">
    <location>
        <begin position="520"/>
        <end position="532"/>
    </location>
</feature>
<dbReference type="GO" id="GO:0030427">
    <property type="term" value="C:site of polarized growth"/>
    <property type="evidence" value="ECO:0007669"/>
    <property type="project" value="TreeGrafter"/>
</dbReference>
<dbReference type="Gene3D" id="3.40.33.10">
    <property type="entry name" value="CAP"/>
    <property type="match status" value="1"/>
</dbReference>
<feature type="region of interest" description="Disordered" evidence="1">
    <location>
        <begin position="520"/>
        <end position="545"/>
    </location>
</feature>
<keyword evidence="2" id="KW-0472">Membrane</keyword>
<dbReference type="VEuPathDB" id="FungiDB:VP01_204g10"/>
<feature type="compositionally biased region" description="Polar residues" evidence="1">
    <location>
        <begin position="442"/>
        <end position="455"/>
    </location>
</feature>
<gene>
    <name evidence="4" type="ORF">VP01_204g10</name>
</gene>
<feature type="region of interest" description="Disordered" evidence="1">
    <location>
        <begin position="1"/>
        <end position="91"/>
    </location>
</feature>
<dbReference type="EMBL" id="LAVV01006893">
    <property type="protein sequence ID" value="KNZ57885.1"/>
    <property type="molecule type" value="Genomic_DNA"/>
</dbReference>
<reference evidence="4 5" key="1">
    <citation type="submission" date="2015-08" db="EMBL/GenBank/DDBJ databases">
        <title>Next Generation Sequencing and Analysis of the Genome of Puccinia sorghi L Schw, the Causal Agent of Maize Common Rust.</title>
        <authorList>
            <person name="Rochi L."/>
            <person name="Burguener G."/>
            <person name="Darino M."/>
            <person name="Turjanski A."/>
            <person name="Kreff E."/>
            <person name="Dieguez M.J."/>
            <person name="Sacco F."/>
        </authorList>
    </citation>
    <scope>NUCLEOTIDE SEQUENCE [LARGE SCALE GENOMIC DNA]</scope>
    <source>
        <strain evidence="4 5">RO10H11247</strain>
    </source>
</reference>
<feature type="compositionally biased region" description="Low complexity" evidence="1">
    <location>
        <begin position="456"/>
        <end position="466"/>
    </location>
</feature>
<dbReference type="GO" id="GO:0001402">
    <property type="term" value="P:signal transduction involved in filamentous growth"/>
    <property type="evidence" value="ECO:0007669"/>
    <property type="project" value="TreeGrafter"/>
</dbReference>
<feature type="region of interest" description="Disordered" evidence="1">
    <location>
        <begin position="585"/>
        <end position="607"/>
    </location>
</feature>
<sequence length="1328" mass="144666">MALLDRPHRLQFPDLTSTAAHNVPKSDEEPHPRLSSRIALRAPATVTNEQLQNSPTESQLTGPTCGNSQPTRSTEEKPPPNGREIPHHAKVASYYKSALSLRRRGCMCPVPQDVQPTKENPTHERNESQEKKEMEEKEETAGHSGKKGETGHSEPSRTKNEIAKRPFPNEEKRPKSSHVVVSDPRDDAQPLVPLHHKTLSPPVERAINRSLFYPLTPQLSQPPSRDRSTSASKSSGKDASSRQHVRRKYSVGAVGWDAGLEASAQAWADRCVFEHSRGEWGENIAAGQPSVDAVVFDWVYGPDECSVYNPRVPIPSHFTQLVMCWVKPLLNHQINNNNNTLQTLDQLNNKLITTRDTSLTTTNTTDPSENITNYDNHQLSSTNDNITTPLIQKATPFNHLNTQQNSTHNLANSSDYNNYQTTLTPFKADIPLKNSSSDKLDTNLVSIDNTPTSKANSTTTQPTNNSNKHDDLDSLLLNSNLTTPFKDQTNKKQNSTSVNLGSFLQNDNLTSTPFKYNTSYLAPTTTQRPTNDLNKDDNLSSYLSQDNLTSTPFKINNSNNNSTSNKDQSNLTSFLQKDNLTSTPFKYNDSYLGNTTQPTNDLNSYLSKDNLTSTPFKLNSSKNLTSNKDEANLDSFLQKDNLTSTPFKYNTTYLGTTTQPTNNSDKDPNLASFISKDNLTSASIPFKYNNTNLADSQLGKNSTTDTADNNIASFLSNNNFTSASAPFQYIKPTTNDDKPSLLNAMNATVTSSPFKYNLTGGSRFDDSNVTLTSIPSNGNLTDDNSFDKANASLVSNPFKYNLTDSSSSHSNNSDKDLSLPVIGHDKLNSTLVSSPFQVNLSESTHLQSNGSSFIDKDQSNLVSPSLLTSNSTTSNLLQNNGSSTYNNTTSLGSTNTTTSNLTSIPYHNEQKAPPAFVPITSLFVNPNPAQAAGPSTPPPSVETTLPSTGEAQHKKASSTPFPSSWPRYIVPANAPTSTPANSTLISILFTEALNWPWLVTNSNASSQVLVFMPQLIASTLQIPEDQVVTQSLQAYQPANFNPNNQASMLALWLGYIPSQYVDELQAMIHAPQSRFYNNPSPVLRALAKTVDPSLPISSYEKKTPASQAAANPAFGDEGDSPATSQGQKIAVIASVTTCGAAILAIGLVIVARQSRRRMHGSSLPGSNGSSSLRIGAPMIGSFQRGHDGLPVPNREMEQVSAVPVGAGDARVLRSPESSPSRHSVHHEYGEARTTSLIQPPFSNGNDRASWWGRMSGILGNNAGGSHHRIEDHPISHLDHSNLSYESAVDAFNCPSSRAPSRRPQITRGADGLVSGIGRPVLKENSLFF</sequence>
<feature type="region of interest" description="Disordered" evidence="1">
    <location>
        <begin position="358"/>
        <end position="381"/>
    </location>
</feature>
<dbReference type="GO" id="GO:0030010">
    <property type="term" value="P:establishment of cell polarity"/>
    <property type="evidence" value="ECO:0007669"/>
    <property type="project" value="TreeGrafter"/>
</dbReference>
<dbReference type="GO" id="GO:0005886">
    <property type="term" value="C:plasma membrane"/>
    <property type="evidence" value="ECO:0007669"/>
    <property type="project" value="InterPro"/>
</dbReference>
<feature type="region of interest" description="Disordered" evidence="1">
    <location>
        <begin position="214"/>
        <end position="246"/>
    </location>
</feature>
<comment type="caution">
    <text evidence="4">The sequence shown here is derived from an EMBL/GenBank/DDBJ whole genome shotgun (WGS) entry which is preliminary data.</text>
</comment>
<dbReference type="STRING" id="27349.A0A0L6VCP5"/>
<accession>A0A0L6VCP5</accession>
<feature type="region of interest" description="Disordered" evidence="1">
    <location>
        <begin position="1097"/>
        <end position="1122"/>
    </location>
</feature>
<feature type="compositionally biased region" description="Polar residues" evidence="1">
    <location>
        <begin position="941"/>
        <end position="950"/>
    </location>
</feature>
<proteinExistence type="predicted"/>
<evidence type="ECO:0000259" key="3">
    <source>
        <dbReference type="SMART" id="SM00198"/>
    </source>
</evidence>
<feature type="compositionally biased region" description="Low complexity" evidence="1">
    <location>
        <begin position="358"/>
        <end position="372"/>
    </location>
</feature>
<feature type="domain" description="SCP" evidence="3">
    <location>
        <begin position="235"/>
        <end position="338"/>
    </location>
</feature>
<evidence type="ECO:0000313" key="4">
    <source>
        <dbReference type="EMBL" id="KNZ57885.1"/>
    </source>
</evidence>
<feature type="compositionally biased region" description="Polar residues" evidence="1">
    <location>
        <begin position="482"/>
        <end position="508"/>
    </location>
</feature>
<dbReference type="OrthoDB" id="3366093at2759"/>
<feature type="region of interest" description="Disordered" evidence="1">
    <location>
        <begin position="110"/>
        <end position="202"/>
    </location>
</feature>
<dbReference type="GO" id="GO:0009986">
    <property type="term" value="C:cell surface"/>
    <property type="evidence" value="ECO:0007669"/>
    <property type="project" value="TreeGrafter"/>
</dbReference>
<dbReference type="InterPro" id="IPR039295">
    <property type="entry name" value="MSB2"/>
</dbReference>
<dbReference type="SMART" id="SM00198">
    <property type="entry name" value="SCP"/>
    <property type="match status" value="1"/>
</dbReference>
<dbReference type="SUPFAM" id="SSF55797">
    <property type="entry name" value="PR-1-like"/>
    <property type="match status" value="1"/>
</dbReference>
<feature type="region of interest" description="Disordered" evidence="1">
    <location>
        <begin position="866"/>
        <end position="896"/>
    </location>
</feature>
<feature type="region of interest" description="Disordered" evidence="1">
    <location>
        <begin position="430"/>
        <end position="508"/>
    </location>
</feature>
<keyword evidence="5" id="KW-1185">Reference proteome</keyword>
<dbReference type="InterPro" id="IPR035940">
    <property type="entry name" value="CAP_sf"/>
</dbReference>
<feature type="compositionally biased region" description="Basic and acidic residues" evidence="1">
    <location>
        <begin position="120"/>
        <end position="174"/>
    </location>
</feature>
<evidence type="ECO:0000256" key="1">
    <source>
        <dbReference type="SAM" id="MobiDB-lite"/>
    </source>
</evidence>
<protein>
    <recommendedName>
        <fullName evidence="3">SCP domain-containing protein</fullName>
    </recommendedName>
</protein>
<dbReference type="GO" id="GO:0005576">
    <property type="term" value="C:extracellular region"/>
    <property type="evidence" value="ECO:0007669"/>
    <property type="project" value="TreeGrafter"/>
</dbReference>
<name>A0A0L6VCP5_9BASI</name>
<evidence type="ECO:0000256" key="2">
    <source>
        <dbReference type="SAM" id="Phobius"/>
    </source>
</evidence>
<feature type="region of interest" description="Disordered" evidence="1">
    <location>
        <begin position="927"/>
        <end position="961"/>
    </location>
</feature>
<dbReference type="GO" id="GO:0006972">
    <property type="term" value="P:hyperosmotic response"/>
    <property type="evidence" value="ECO:0007669"/>
    <property type="project" value="TreeGrafter"/>
</dbReference>
<feature type="region of interest" description="Disordered" evidence="1">
    <location>
        <begin position="550"/>
        <end position="569"/>
    </location>
</feature>
<organism evidence="4 5">
    <name type="scientific">Puccinia sorghi</name>
    <dbReference type="NCBI Taxonomy" id="27349"/>
    <lineage>
        <taxon>Eukaryota</taxon>
        <taxon>Fungi</taxon>
        <taxon>Dikarya</taxon>
        <taxon>Basidiomycota</taxon>
        <taxon>Pucciniomycotina</taxon>
        <taxon>Pucciniomycetes</taxon>
        <taxon>Pucciniales</taxon>
        <taxon>Pucciniaceae</taxon>
        <taxon>Puccinia</taxon>
    </lineage>
</organism>
<dbReference type="PANTHER" id="PTHR35778">
    <property type="entry name" value="SIGNALING MUCIN HKR1-RELATED"/>
    <property type="match status" value="1"/>
</dbReference>
<dbReference type="CDD" id="cd05380">
    <property type="entry name" value="CAP_euk"/>
    <property type="match status" value="1"/>
</dbReference>